<gene>
    <name evidence="1" type="ORF">V2V91_09240</name>
</gene>
<sequence length="207" mass="23450">MSDQTGDTARRRHVEAEIKAMLRDQRLDGIVRTLESQFHGQRQLAEDAVLEAIERVLKKIEHDDVAHVLSYIQMVAVNYVKKELTKQKRFGGGIDSLDAKLADEEMEWEPQADLSNDDTPGRLDEQIGRDLLNGLKAITATWNDNIRVVTNLVLDHTFADDYDWMTADDLAQEASAILGIDVSAATASMWKARGLKRLREHFNFDES</sequence>
<proteinExistence type="predicted"/>
<reference evidence="1 2" key="1">
    <citation type="submission" date="2024-01" db="EMBL/GenBank/DDBJ databases">
        <title>the genome sequence of strain Microbacterium schleiferi NBRC 15075.</title>
        <authorList>
            <person name="Ding Y."/>
            <person name="Zhang G."/>
        </authorList>
    </citation>
    <scope>NUCLEOTIDE SEQUENCE [LARGE SCALE GENOMIC DNA]</scope>
    <source>
        <strain evidence="1 2">NBRC 15075</strain>
    </source>
</reference>
<name>A0ABU7V6K1_9MICO</name>
<dbReference type="RefSeq" id="WP_331791617.1">
    <property type="nucleotide sequence ID" value="NZ_BAAAUO010000008.1"/>
</dbReference>
<dbReference type="Proteomes" id="UP001351900">
    <property type="component" value="Unassembled WGS sequence"/>
</dbReference>
<comment type="caution">
    <text evidence="1">The sequence shown here is derived from an EMBL/GenBank/DDBJ whole genome shotgun (WGS) entry which is preliminary data.</text>
</comment>
<protein>
    <recommendedName>
        <fullName evidence="3">Sigma-70 family RNA polymerase sigma factor</fullName>
    </recommendedName>
</protein>
<organism evidence="1 2">
    <name type="scientific">Microbacterium schleiferi</name>
    <dbReference type="NCBI Taxonomy" id="69362"/>
    <lineage>
        <taxon>Bacteria</taxon>
        <taxon>Bacillati</taxon>
        <taxon>Actinomycetota</taxon>
        <taxon>Actinomycetes</taxon>
        <taxon>Micrococcales</taxon>
        <taxon>Microbacteriaceae</taxon>
        <taxon>Microbacterium</taxon>
    </lineage>
</organism>
<evidence type="ECO:0008006" key="3">
    <source>
        <dbReference type="Google" id="ProtNLM"/>
    </source>
</evidence>
<keyword evidence="2" id="KW-1185">Reference proteome</keyword>
<evidence type="ECO:0000313" key="1">
    <source>
        <dbReference type="EMBL" id="MEF2255314.1"/>
    </source>
</evidence>
<dbReference type="EMBL" id="JAZHOV010000005">
    <property type="protein sequence ID" value="MEF2255314.1"/>
    <property type="molecule type" value="Genomic_DNA"/>
</dbReference>
<evidence type="ECO:0000313" key="2">
    <source>
        <dbReference type="Proteomes" id="UP001351900"/>
    </source>
</evidence>
<accession>A0ABU7V6K1</accession>